<evidence type="ECO:0000256" key="4">
    <source>
        <dbReference type="ARBA" id="ARBA00022801"/>
    </source>
</evidence>
<dbReference type="Proteomes" id="UP000541033">
    <property type="component" value="Unassembled WGS sequence"/>
</dbReference>
<dbReference type="GO" id="GO:0004176">
    <property type="term" value="F:ATP-dependent peptidase activity"/>
    <property type="evidence" value="ECO:0007669"/>
    <property type="project" value="InterPro"/>
</dbReference>
<evidence type="ECO:0000256" key="5">
    <source>
        <dbReference type="ARBA" id="ARBA00022825"/>
    </source>
</evidence>
<sequence>MTTNNRWKNRYWGDQSPPKAKAEFFNAVTSPAPSGTGTVATIRMYGPIDSWGGYWGISTKDVGAVLDALPDSVTQIILRINSPGGEVFEGVSILNMLRSHKAEVTAVVDGLAASAASVIAAGCSDTVMSPGTQMMIHSPMSFAYGNAGELRKTAEVLDTIESSLIEIYTAKGGEKDWVALLADETWMNAAEAVSMGLADRVAVIPDAGEAATVGEEEPADEADTEHEFNDRANQRLARASVLATSLPSSTGPGDTNRKENVVDYDAFKAGLRERLGVTDAAISEEQLLAAVDESLAEQVTDTSTVPEGTVLIDAGVLAQLQGNAQAGVKALAAQDAARRDAIVNSAVDEGRIAPASRDTWRAQLDANEAGTTSLISSLAANAALPVVELGIGVDAVTDEHTRLAAAAGWTDQKQEA</sequence>
<keyword evidence="4" id="KW-0378">Hydrolase</keyword>
<dbReference type="GO" id="GO:0051117">
    <property type="term" value="F:ATPase binding"/>
    <property type="evidence" value="ECO:0007669"/>
    <property type="project" value="TreeGrafter"/>
</dbReference>
<name>A0A7X5TS53_9MICO</name>
<dbReference type="GO" id="GO:0009368">
    <property type="term" value="C:endopeptidase Clp complex"/>
    <property type="evidence" value="ECO:0007669"/>
    <property type="project" value="TreeGrafter"/>
</dbReference>
<dbReference type="SUPFAM" id="SSF52096">
    <property type="entry name" value="ClpP/crotonase"/>
    <property type="match status" value="1"/>
</dbReference>
<evidence type="ECO:0000256" key="6">
    <source>
        <dbReference type="RuleBase" id="RU003567"/>
    </source>
</evidence>
<dbReference type="PANTHER" id="PTHR10381">
    <property type="entry name" value="ATP-DEPENDENT CLP PROTEASE PROTEOLYTIC SUBUNIT"/>
    <property type="match status" value="1"/>
</dbReference>
<comment type="similarity">
    <text evidence="1 6">Belongs to the peptidase S14 family.</text>
</comment>
<dbReference type="GO" id="GO:0004252">
    <property type="term" value="F:serine-type endopeptidase activity"/>
    <property type="evidence" value="ECO:0007669"/>
    <property type="project" value="InterPro"/>
</dbReference>
<keyword evidence="5" id="KW-0720">Serine protease</keyword>
<dbReference type="InterPro" id="IPR023562">
    <property type="entry name" value="ClpP/TepA"/>
</dbReference>
<comment type="caution">
    <text evidence="7">The sequence shown here is derived from an EMBL/GenBank/DDBJ whole genome shotgun (WGS) entry which is preliminary data.</text>
</comment>
<dbReference type="InterPro" id="IPR001907">
    <property type="entry name" value="ClpP"/>
</dbReference>
<dbReference type="Gene3D" id="3.90.226.10">
    <property type="entry name" value="2-enoyl-CoA Hydratase, Chain A, domain 1"/>
    <property type="match status" value="1"/>
</dbReference>
<dbReference type="Pfam" id="PF00574">
    <property type="entry name" value="CLP_protease"/>
    <property type="match status" value="1"/>
</dbReference>
<dbReference type="PRINTS" id="PR00127">
    <property type="entry name" value="CLPPROTEASEP"/>
</dbReference>
<keyword evidence="2" id="KW-0963">Cytoplasm</keyword>
<proteinExistence type="inferred from homology"/>
<dbReference type="CDD" id="cd07016">
    <property type="entry name" value="S14_ClpP_1"/>
    <property type="match status" value="1"/>
</dbReference>
<dbReference type="GO" id="GO:0006515">
    <property type="term" value="P:protein quality control for misfolded or incompletely synthesized proteins"/>
    <property type="evidence" value="ECO:0007669"/>
    <property type="project" value="TreeGrafter"/>
</dbReference>
<gene>
    <name evidence="7" type="ORF">FHX76_000408</name>
</gene>
<evidence type="ECO:0000256" key="2">
    <source>
        <dbReference type="ARBA" id="ARBA00022490"/>
    </source>
</evidence>
<evidence type="ECO:0000256" key="1">
    <source>
        <dbReference type="ARBA" id="ARBA00007039"/>
    </source>
</evidence>
<dbReference type="EMBL" id="JAAMOX010000001">
    <property type="protein sequence ID" value="NIH52540.1"/>
    <property type="molecule type" value="Genomic_DNA"/>
</dbReference>
<accession>A0A7X5TS53</accession>
<evidence type="ECO:0000313" key="7">
    <source>
        <dbReference type="EMBL" id="NIH52540.1"/>
    </source>
</evidence>
<dbReference type="NCBIfam" id="NF045542">
    <property type="entry name" value="Clp_rel_HeadMat"/>
    <property type="match status" value="1"/>
</dbReference>
<keyword evidence="3 7" id="KW-0645">Protease</keyword>
<reference evidence="7 8" key="1">
    <citation type="submission" date="2020-02" db="EMBL/GenBank/DDBJ databases">
        <title>Sequencing the genomes of 1000 actinobacteria strains.</title>
        <authorList>
            <person name="Klenk H.-P."/>
        </authorList>
    </citation>
    <scope>NUCLEOTIDE SEQUENCE [LARGE SCALE GENOMIC DNA]</scope>
    <source>
        <strain evidence="7 8">DSM 27960</strain>
    </source>
</reference>
<organism evidence="7 8">
    <name type="scientific">Lysinibacter cavernae</name>
    <dbReference type="NCBI Taxonomy" id="1640652"/>
    <lineage>
        <taxon>Bacteria</taxon>
        <taxon>Bacillati</taxon>
        <taxon>Actinomycetota</taxon>
        <taxon>Actinomycetes</taxon>
        <taxon>Micrococcales</taxon>
        <taxon>Microbacteriaceae</taxon>
        <taxon>Lysinibacter</taxon>
    </lineage>
</organism>
<protein>
    <recommendedName>
        <fullName evidence="6">ATP-dependent Clp protease proteolytic subunit</fullName>
    </recommendedName>
</protein>
<evidence type="ECO:0000256" key="3">
    <source>
        <dbReference type="ARBA" id="ARBA00022670"/>
    </source>
</evidence>
<dbReference type="InterPro" id="IPR029045">
    <property type="entry name" value="ClpP/crotonase-like_dom_sf"/>
</dbReference>
<dbReference type="RefSeq" id="WP_167147239.1">
    <property type="nucleotide sequence ID" value="NZ_JAAMOX010000001.1"/>
</dbReference>
<keyword evidence="8" id="KW-1185">Reference proteome</keyword>
<dbReference type="PANTHER" id="PTHR10381:SF70">
    <property type="entry name" value="ATP-DEPENDENT CLP PROTEASE PROTEOLYTIC SUBUNIT"/>
    <property type="match status" value="1"/>
</dbReference>
<dbReference type="AlphaFoldDB" id="A0A7X5TS53"/>
<evidence type="ECO:0000313" key="8">
    <source>
        <dbReference type="Proteomes" id="UP000541033"/>
    </source>
</evidence>